<name>A0A2I0K179_PUNGR</name>
<gene>
    <name evidence="1" type="ORF">CRG98_017303</name>
</gene>
<keyword evidence="2" id="KW-1185">Reference proteome</keyword>
<protein>
    <submittedName>
        <fullName evidence="1">Uncharacterized protein</fullName>
    </submittedName>
</protein>
<dbReference type="AlphaFoldDB" id="A0A2I0K179"/>
<accession>A0A2I0K179</accession>
<proteinExistence type="predicted"/>
<evidence type="ECO:0000313" key="2">
    <source>
        <dbReference type="Proteomes" id="UP000233551"/>
    </source>
</evidence>
<dbReference type="Proteomes" id="UP000233551">
    <property type="component" value="Unassembled WGS sequence"/>
</dbReference>
<reference evidence="1 2" key="1">
    <citation type="submission" date="2017-11" db="EMBL/GenBank/DDBJ databases">
        <title>De-novo sequencing of pomegranate (Punica granatum L.) genome.</title>
        <authorList>
            <person name="Akparov Z."/>
            <person name="Amiraslanov A."/>
            <person name="Hajiyeva S."/>
            <person name="Abbasov M."/>
            <person name="Kaur K."/>
            <person name="Hamwieh A."/>
            <person name="Solovyev V."/>
            <person name="Salamov A."/>
            <person name="Braich B."/>
            <person name="Kosarev P."/>
            <person name="Mahmoud A."/>
            <person name="Hajiyev E."/>
            <person name="Babayeva S."/>
            <person name="Izzatullayeva V."/>
            <person name="Mammadov A."/>
            <person name="Mammadov A."/>
            <person name="Sharifova S."/>
            <person name="Ojaghi J."/>
            <person name="Eynullazada K."/>
            <person name="Bayramov B."/>
            <person name="Abdulazimova A."/>
            <person name="Shahmuradov I."/>
        </authorList>
    </citation>
    <scope>NUCLEOTIDE SEQUENCE [LARGE SCALE GENOMIC DNA]</scope>
    <source>
        <strain evidence="2">cv. AG2017</strain>
        <tissue evidence="1">Leaf</tissue>
    </source>
</reference>
<dbReference type="EMBL" id="PGOL01000977">
    <property type="protein sequence ID" value="PKI62302.1"/>
    <property type="molecule type" value="Genomic_DNA"/>
</dbReference>
<evidence type="ECO:0000313" key="1">
    <source>
        <dbReference type="EMBL" id="PKI62302.1"/>
    </source>
</evidence>
<sequence length="165" mass="17957">MAFPDGLSEQELRYRATREYIHRFHSAPIDPPFDPQEILGSKPTCLSASHVDLYKELAAQVEIRVLRGSEIFKARMSANQTQDQLNQPKPPHVGQVPPALVAPPAPQARQPVTTEQRVAQLEQSMSDMSAKIASLLALLPPQAATTANAALPPIHIPASALGFHC</sequence>
<organism evidence="1 2">
    <name type="scientific">Punica granatum</name>
    <name type="common">Pomegranate</name>
    <dbReference type="NCBI Taxonomy" id="22663"/>
    <lineage>
        <taxon>Eukaryota</taxon>
        <taxon>Viridiplantae</taxon>
        <taxon>Streptophyta</taxon>
        <taxon>Embryophyta</taxon>
        <taxon>Tracheophyta</taxon>
        <taxon>Spermatophyta</taxon>
        <taxon>Magnoliopsida</taxon>
        <taxon>eudicotyledons</taxon>
        <taxon>Gunneridae</taxon>
        <taxon>Pentapetalae</taxon>
        <taxon>rosids</taxon>
        <taxon>malvids</taxon>
        <taxon>Myrtales</taxon>
        <taxon>Lythraceae</taxon>
        <taxon>Punica</taxon>
    </lineage>
</organism>
<comment type="caution">
    <text evidence="1">The sequence shown here is derived from an EMBL/GenBank/DDBJ whole genome shotgun (WGS) entry which is preliminary data.</text>
</comment>